<keyword evidence="5" id="KW-1185">Reference proteome</keyword>
<evidence type="ECO:0000256" key="2">
    <source>
        <dbReference type="SAM" id="Phobius"/>
    </source>
</evidence>
<feature type="region of interest" description="Disordered" evidence="1">
    <location>
        <begin position="24"/>
        <end position="59"/>
    </location>
</feature>
<evidence type="ECO:0000313" key="4">
    <source>
        <dbReference type="EMBL" id="SFD38103.1"/>
    </source>
</evidence>
<keyword evidence="3" id="KW-0732">Signal</keyword>
<gene>
    <name evidence="4" type="ORF">SAMN05216297_107171</name>
</gene>
<evidence type="ECO:0000313" key="5">
    <source>
        <dbReference type="Proteomes" id="UP000199672"/>
    </source>
</evidence>
<feature type="compositionally biased region" description="Acidic residues" evidence="1">
    <location>
        <begin position="43"/>
        <end position="55"/>
    </location>
</feature>
<reference evidence="5" key="1">
    <citation type="submission" date="2016-10" db="EMBL/GenBank/DDBJ databases">
        <authorList>
            <person name="Varghese N."/>
            <person name="Submissions S."/>
        </authorList>
    </citation>
    <scope>NUCLEOTIDE SEQUENCE [LARGE SCALE GENOMIC DNA]</scope>
    <source>
        <strain evidence="5">CGMCC 1.10370</strain>
    </source>
</reference>
<name>A0A1I1S2W1_9FLAO</name>
<sequence>MKNLKAPFLAFALILFNISIVSAGAASPPPPTKEGITARTANADDDGEGPLDDDGGLPGQPILPIDQNIMILLIGGLALGATVIYRNQTKKASK</sequence>
<organism evidence="4 5">
    <name type="scientific">Flavobacterium phragmitis</name>
    <dbReference type="NCBI Taxonomy" id="739143"/>
    <lineage>
        <taxon>Bacteria</taxon>
        <taxon>Pseudomonadati</taxon>
        <taxon>Bacteroidota</taxon>
        <taxon>Flavobacteriia</taxon>
        <taxon>Flavobacteriales</taxon>
        <taxon>Flavobacteriaceae</taxon>
        <taxon>Flavobacterium</taxon>
    </lineage>
</organism>
<feature type="chain" id="PRO_5011577714" description="LPXTG-motif cell wall anchor domain-containing protein" evidence="3">
    <location>
        <begin position="26"/>
        <end position="94"/>
    </location>
</feature>
<evidence type="ECO:0000256" key="1">
    <source>
        <dbReference type="SAM" id="MobiDB-lite"/>
    </source>
</evidence>
<accession>A0A1I1S2W1</accession>
<feature type="transmembrane region" description="Helical" evidence="2">
    <location>
        <begin position="67"/>
        <end position="85"/>
    </location>
</feature>
<keyword evidence="2" id="KW-0472">Membrane</keyword>
<feature type="signal peptide" evidence="3">
    <location>
        <begin position="1"/>
        <end position="25"/>
    </location>
</feature>
<keyword evidence="2" id="KW-1133">Transmembrane helix</keyword>
<dbReference type="RefSeq" id="WP_091494564.1">
    <property type="nucleotide sequence ID" value="NZ_FOMH01000007.1"/>
</dbReference>
<dbReference type="AlphaFoldDB" id="A0A1I1S2W1"/>
<dbReference type="Proteomes" id="UP000199672">
    <property type="component" value="Unassembled WGS sequence"/>
</dbReference>
<evidence type="ECO:0000256" key="3">
    <source>
        <dbReference type="SAM" id="SignalP"/>
    </source>
</evidence>
<proteinExistence type="predicted"/>
<dbReference type="EMBL" id="FOMH01000007">
    <property type="protein sequence ID" value="SFD38103.1"/>
    <property type="molecule type" value="Genomic_DNA"/>
</dbReference>
<keyword evidence="2" id="KW-0812">Transmembrane</keyword>
<evidence type="ECO:0008006" key="6">
    <source>
        <dbReference type="Google" id="ProtNLM"/>
    </source>
</evidence>
<protein>
    <recommendedName>
        <fullName evidence="6">LPXTG-motif cell wall anchor domain-containing protein</fullName>
    </recommendedName>
</protein>